<proteinExistence type="predicted"/>
<feature type="non-terminal residue" evidence="1">
    <location>
        <position position="1"/>
    </location>
</feature>
<comment type="caution">
    <text evidence="1">The sequence shown here is derived from an EMBL/GenBank/DDBJ whole genome shotgun (WGS) entry which is preliminary data.</text>
</comment>
<accession>X0WVZ0</accession>
<evidence type="ECO:0000313" key="1">
    <source>
        <dbReference type="EMBL" id="GAG16921.1"/>
    </source>
</evidence>
<dbReference type="EMBL" id="BARS01030014">
    <property type="protein sequence ID" value="GAG16921.1"/>
    <property type="molecule type" value="Genomic_DNA"/>
</dbReference>
<dbReference type="AlphaFoldDB" id="X0WVZ0"/>
<organism evidence="1">
    <name type="scientific">marine sediment metagenome</name>
    <dbReference type="NCBI Taxonomy" id="412755"/>
    <lineage>
        <taxon>unclassified sequences</taxon>
        <taxon>metagenomes</taxon>
        <taxon>ecological metagenomes</taxon>
    </lineage>
</organism>
<sequence length="263" mass="29825">ALAWLRYFLAPMQDGEFQEGQLTHNIGKSIFVFAGGTCSCIEEFEEKAHLAKAEKGPDFLSRIKGFLNVMGPNPLIPYCGEVSHNQDSSAELPQTSSSKNTDPEFIIRRAILINSLLQIGYRQLFKEGVLQIDDGVLNAFLLVPRYKHGTRSLETIFKTSQLFRKIKYHRSDLPPRSQLDLHVDGRQFFELVTQEPVNLDGGEAFYHLVNEITFDELVVEKMAIGIHSIYSLVFSIPADRDPLSITKQEFLNHLNKMQELPEG</sequence>
<reference evidence="1" key="1">
    <citation type="journal article" date="2014" name="Front. Microbiol.">
        <title>High frequency of phylogenetically diverse reductive dehalogenase-homologous genes in deep subseafloor sedimentary metagenomes.</title>
        <authorList>
            <person name="Kawai M."/>
            <person name="Futagami T."/>
            <person name="Toyoda A."/>
            <person name="Takaki Y."/>
            <person name="Nishi S."/>
            <person name="Hori S."/>
            <person name="Arai W."/>
            <person name="Tsubouchi T."/>
            <person name="Morono Y."/>
            <person name="Uchiyama I."/>
            <person name="Ito T."/>
            <person name="Fujiyama A."/>
            <person name="Inagaki F."/>
            <person name="Takami H."/>
        </authorList>
    </citation>
    <scope>NUCLEOTIDE SEQUENCE</scope>
    <source>
        <strain evidence="1">Expedition CK06-06</strain>
    </source>
</reference>
<gene>
    <name evidence="1" type="ORF">S01H1_46849</name>
</gene>
<name>X0WVZ0_9ZZZZ</name>
<protein>
    <submittedName>
        <fullName evidence="1">Uncharacterized protein</fullName>
    </submittedName>
</protein>
<feature type="non-terminal residue" evidence="1">
    <location>
        <position position="263"/>
    </location>
</feature>